<feature type="domain" description="WRKY" evidence="6">
    <location>
        <begin position="113"/>
        <end position="134"/>
    </location>
</feature>
<reference evidence="7 8" key="1">
    <citation type="submission" date="2024-02" db="EMBL/GenBank/DDBJ databases">
        <authorList>
            <person name="Vignale AGUSTIN F."/>
            <person name="Sosa J E."/>
            <person name="Modenutti C."/>
        </authorList>
    </citation>
    <scope>NUCLEOTIDE SEQUENCE [LARGE SCALE GENOMIC DNA]</scope>
</reference>
<evidence type="ECO:0000256" key="2">
    <source>
        <dbReference type="ARBA" id="ARBA00023015"/>
    </source>
</evidence>
<keyword evidence="5" id="KW-0539">Nucleus</keyword>
<dbReference type="AlphaFoldDB" id="A0ABC8UEV9"/>
<dbReference type="InterPro" id="IPR036576">
    <property type="entry name" value="WRKY_dom_sf"/>
</dbReference>
<dbReference type="PANTHER" id="PTHR31221">
    <property type="entry name" value="WRKY TRANSCRIPTION FACTOR PROTEIN 1-RELATED"/>
    <property type="match status" value="1"/>
</dbReference>
<dbReference type="Proteomes" id="UP001642360">
    <property type="component" value="Unassembled WGS sequence"/>
</dbReference>
<keyword evidence="3" id="KW-0238">DNA-binding</keyword>
<dbReference type="EMBL" id="CAUOFW020007502">
    <property type="protein sequence ID" value="CAK9179445.1"/>
    <property type="molecule type" value="Genomic_DNA"/>
</dbReference>
<dbReference type="GO" id="GO:0003677">
    <property type="term" value="F:DNA binding"/>
    <property type="evidence" value="ECO:0007669"/>
    <property type="project" value="UniProtKB-KW"/>
</dbReference>
<comment type="subcellular location">
    <subcellularLocation>
        <location evidence="1">Nucleus</location>
    </subcellularLocation>
</comment>
<evidence type="ECO:0000259" key="6">
    <source>
        <dbReference type="PROSITE" id="PS50811"/>
    </source>
</evidence>
<sequence>MDEIVNTNTTCSGGSEEAELIRELLDDESPFFMLPRQTINSSSSPSEDSLNDQLMSNLYSGPTMEDIESALSATKYRNHAEDIPQARISMLERGLSKAESKYTLRIKSWGNVMADDGYKWRKYGQKSIKNSPNPSDQPKFYGELYLLGIDPTKWESVFESFEQVDPSTT</sequence>
<proteinExistence type="predicted"/>
<dbReference type="GO" id="GO:0005634">
    <property type="term" value="C:nucleus"/>
    <property type="evidence" value="ECO:0007669"/>
    <property type="project" value="UniProtKB-SubCell"/>
</dbReference>
<name>A0ABC8UEV9_9AQUA</name>
<keyword evidence="8" id="KW-1185">Reference proteome</keyword>
<comment type="caution">
    <text evidence="7">The sequence shown here is derived from an EMBL/GenBank/DDBJ whole genome shotgun (WGS) entry which is preliminary data.</text>
</comment>
<keyword evidence="4" id="KW-0804">Transcription</keyword>
<dbReference type="SUPFAM" id="SSF118290">
    <property type="entry name" value="WRKY DNA-binding domain"/>
    <property type="match status" value="1"/>
</dbReference>
<keyword evidence="2" id="KW-0805">Transcription regulation</keyword>
<dbReference type="PROSITE" id="PS50811">
    <property type="entry name" value="WRKY"/>
    <property type="match status" value="1"/>
</dbReference>
<evidence type="ECO:0000256" key="1">
    <source>
        <dbReference type="ARBA" id="ARBA00004123"/>
    </source>
</evidence>
<protein>
    <recommendedName>
        <fullName evidence="6">WRKY domain-containing protein</fullName>
    </recommendedName>
</protein>
<evidence type="ECO:0000256" key="3">
    <source>
        <dbReference type="ARBA" id="ARBA00023125"/>
    </source>
</evidence>
<dbReference type="PANTHER" id="PTHR31221:SF42">
    <property type="entry name" value="WRKY TRANSCRIPTION FACTOR 49-RELATED"/>
    <property type="match status" value="1"/>
</dbReference>
<dbReference type="InterPro" id="IPR003657">
    <property type="entry name" value="WRKY_dom"/>
</dbReference>
<dbReference type="InterPro" id="IPR044810">
    <property type="entry name" value="WRKY_plant"/>
</dbReference>
<organism evidence="7 8">
    <name type="scientific">Ilex paraguariensis</name>
    <name type="common">yerba mate</name>
    <dbReference type="NCBI Taxonomy" id="185542"/>
    <lineage>
        <taxon>Eukaryota</taxon>
        <taxon>Viridiplantae</taxon>
        <taxon>Streptophyta</taxon>
        <taxon>Embryophyta</taxon>
        <taxon>Tracheophyta</taxon>
        <taxon>Spermatophyta</taxon>
        <taxon>Magnoliopsida</taxon>
        <taxon>eudicotyledons</taxon>
        <taxon>Gunneridae</taxon>
        <taxon>Pentapetalae</taxon>
        <taxon>asterids</taxon>
        <taxon>campanulids</taxon>
        <taxon>Aquifoliales</taxon>
        <taxon>Aquifoliaceae</taxon>
        <taxon>Ilex</taxon>
    </lineage>
</organism>
<accession>A0ABC8UEV9</accession>
<evidence type="ECO:0000313" key="8">
    <source>
        <dbReference type="Proteomes" id="UP001642360"/>
    </source>
</evidence>
<dbReference type="Pfam" id="PF03106">
    <property type="entry name" value="WRKY"/>
    <property type="match status" value="1"/>
</dbReference>
<evidence type="ECO:0000313" key="7">
    <source>
        <dbReference type="EMBL" id="CAK9179445.1"/>
    </source>
</evidence>
<dbReference type="Gene3D" id="2.20.25.80">
    <property type="entry name" value="WRKY domain"/>
    <property type="match status" value="1"/>
</dbReference>
<dbReference type="SMART" id="SM00774">
    <property type="entry name" value="WRKY"/>
    <property type="match status" value="1"/>
</dbReference>
<evidence type="ECO:0000256" key="4">
    <source>
        <dbReference type="ARBA" id="ARBA00023163"/>
    </source>
</evidence>
<gene>
    <name evidence="7" type="ORF">ILEXP_LOCUS49382</name>
</gene>
<evidence type="ECO:0000256" key="5">
    <source>
        <dbReference type="ARBA" id="ARBA00023242"/>
    </source>
</evidence>